<keyword evidence="1" id="KW-0808">Transferase</keyword>
<evidence type="ECO:0000313" key="2">
    <source>
        <dbReference type="Proteomes" id="UP000295388"/>
    </source>
</evidence>
<comment type="caution">
    <text evidence="1">The sequence shown here is derived from an EMBL/GenBank/DDBJ whole genome shotgun (WGS) entry which is preliminary data.</text>
</comment>
<dbReference type="Pfam" id="PF07931">
    <property type="entry name" value="CPT"/>
    <property type="match status" value="1"/>
</dbReference>
<dbReference type="OrthoDB" id="9811893at2"/>
<sequence length="187" mass="20357">MNGMRRVVLITGMQAAGKSTIAPLLASRLGPPAATVDGDVFYRAVFAGAVGMTPDPDPEAVRQLELRYAASALVAQHYADAGFDFVCSDIILGDDVTRWFESLENVERHFVVLNPSVESIVERELGRGSTSYRDWQPPGGTLADAVRALQEGLAETPHRGLWLDTTNQTPEQSVTTILENDLKSSLW</sequence>
<organism evidence="1 2">
    <name type="scientific">Kribbella caucasensis</name>
    <dbReference type="NCBI Taxonomy" id="2512215"/>
    <lineage>
        <taxon>Bacteria</taxon>
        <taxon>Bacillati</taxon>
        <taxon>Actinomycetota</taxon>
        <taxon>Actinomycetes</taxon>
        <taxon>Propionibacteriales</taxon>
        <taxon>Kribbellaceae</taxon>
        <taxon>Kribbella</taxon>
    </lineage>
</organism>
<dbReference type="Proteomes" id="UP000295388">
    <property type="component" value="Unassembled WGS sequence"/>
</dbReference>
<reference evidence="1 2" key="1">
    <citation type="submission" date="2019-03" db="EMBL/GenBank/DDBJ databases">
        <title>Genomic Encyclopedia of Type Strains, Phase III (KMG-III): the genomes of soil and plant-associated and newly described type strains.</title>
        <authorList>
            <person name="Whitman W."/>
        </authorList>
    </citation>
    <scope>NUCLEOTIDE SEQUENCE [LARGE SCALE GENOMIC DNA]</scope>
    <source>
        <strain evidence="1 2">VKM Ac-2527</strain>
    </source>
</reference>
<dbReference type="InterPro" id="IPR027417">
    <property type="entry name" value="P-loop_NTPase"/>
</dbReference>
<dbReference type="Gene3D" id="3.40.50.300">
    <property type="entry name" value="P-loop containing nucleotide triphosphate hydrolases"/>
    <property type="match status" value="1"/>
</dbReference>
<evidence type="ECO:0000313" key="1">
    <source>
        <dbReference type="EMBL" id="TDO45390.1"/>
    </source>
</evidence>
<dbReference type="EMBL" id="SNWQ01000013">
    <property type="protein sequence ID" value="TDO45390.1"/>
    <property type="molecule type" value="Genomic_DNA"/>
</dbReference>
<dbReference type="AlphaFoldDB" id="A0A4R6K732"/>
<protein>
    <submittedName>
        <fullName evidence="1">Chloramphenicol phosphotransferase-like protein</fullName>
    </submittedName>
</protein>
<dbReference type="SUPFAM" id="SSF52540">
    <property type="entry name" value="P-loop containing nucleoside triphosphate hydrolases"/>
    <property type="match status" value="1"/>
</dbReference>
<accession>A0A4R6K732</accession>
<name>A0A4R6K732_9ACTN</name>
<gene>
    <name evidence="1" type="ORF">EV643_113163</name>
</gene>
<proteinExistence type="predicted"/>
<dbReference type="GO" id="GO:0016740">
    <property type="term" value="F:transferase activity"/>
    <property type="evidence" value="ECO:0007669"/>
    <property type="project" value="UniProtKB-KW"/>
</dbReference>
<keyword evidence="2" id="KW-1185">Reference proteome</keyword>